<dbReference type="RefSeq" id="WP_064856849.1">
    <property type="nucleotide sequence ID" value="NZ_LZIM01000091.1"/>
</dbReference>
<dbReference type="Proteomes" id="UP000093985">
    <property type="component" value="Unassembled WGS sequence"/>
</dbReference>
<accession>A0A1A2E2Y0</accession>
<organism evidence="1 2">
    <name type="scientific">Mycolicibacter sinensis (strain JDM601)</name>
    <name type="common">Mycobacterium sinense</name>
    <dbReference type="NCBI Taxonomy" id="875328"/>
    <lineage>
        <taxon>Bacteria</taxon>
        <taxon>Bacillati</taxon>
        <taxon>Actinomycetota</taxon>
        <taxon>Actinomycetes</taxon>
        <taxon>Mycobacteriales</taxon>
        <taxon>Mycobacteriaceae</taxon>
        <taxon>Mycolicibacter</taxon>
    </lineage>
</organism>
<comment type="caution">
    <text evidence="1">The sequence shown here is derived from an EMBL/GenBank/DDBJ whole genome shotgun (WGS) entry which is preliminary data.</text>
</comment>
<name>A0A1A2E2Y0_MYCSD</name>
<protein>
    <submittedName>
        <fullName evidence="1">Uncharacterized protein</fullName>
    </submittedName>
</protein>
<proteinExistence type="predicted"/>
<dbReference type="AlphaFoldDB" id="A0A1A2E2Y0"/>
<evidence type="ECO:0000313" key="1">
    <source>
        <dbReference type="EMBL" id="OBG00915.1"/>
    </source>
</evidence>
<sequence length="85" mass="9966">MRRAVNDLLDWHGLPLPDGGRIGYQDILAKVHRSDLVSSQWERVTYTSLWNHAKRHYDHDAVTAYWATRMDKELSDTLTRPSWTS</sequence>
<dbReference type="EMBL" id="LZIN01000096">
    <property type="protein sequence ID" value="OBG00915.1"/>
    <property type="molecule type" value="Genomic_DNA"/>
</dbReference>
<reference evidence="2" key="1">
    <citation type="submission" date="2016-06" db="EMBL/GenBank/DDBJ databases">
        <authorList>
            <person name="Sutton G."/>
            <person name="Brinkac L."/>
            <person name="Sanka R."/>
            <person name="Adams M."/>
            <person name="Lau E."/>
            <person name="Mehaffy C."/>
            <person name="Tameris M."/>
            <person name="Hatherill M."/>
            <person name="Hanekom W."/>
            <person name="Mahomed H."/>
            <person name="Mcshane H."/>
        </authorList>
    </citation>
    <scope>NUCLEOTIDE SEQUENCE [LARGE SCALE GENOMIC DNA]</scope>
    <source>
        <strain evidence="2">852014-51077_SCH5608930-a</strain>
    </source>
</reference>
<evidence type="ECO:0000313" key="2">
    <source>
        <dbReference type="Proteomes" id="UP000093985"/>
    </source>
</evidence>
<gene>
    <name evidence="1" type="ORF">A5771_17770</name>
</gene>